<organism evidence="12 13">
    <name type="scientific">Paraburkholderia podalyriae</name>
    <dbReference type="NCBI Taxonomy" id="1938811"/>
    <lineage>
        <taxon>Bacteria</taxon>
        <taxon>Pseudomonadati</taxon>
        <taxon>Pseudomonadota</taxon>
        <taxon>Betaproteobacteria</taxon>
        <taxon>Burkholderiales</taxon>
        <taxon>Burkholderiaceae</taxon>
        <taxon>Paraburkholderia</taxon>
    </lineage>
</organism>
<dbReference type="InterPro" id="IPR036188">
    <property type="entry name" value="FAD/NAD-bd_sf"/>
</dbReference>
<gene>
    <name evidence="12" type="ORF">F6X42_34915</name>
</gene>
<keyword evidence="7" id="KW-0560">Oxidoreductase</keyword>
<keyword evidence="5" id="KW-0288">FMN</keyword>
<dbReference type="PANTHER" id="PTHR42917">
    <property type="entry name" value="2,4-DIENOYL-COA REDUCTASE"/>
    <property type="match status" value="1"/>
</dbReference>
<dbReference type="PRINTS" id="PR00368">
    <property type="entry name" value="FADPNR"/>
</dbReference>
<comment type="similarity">
    <text evidence="3">In the N-terminal section; belongs to the NADH:flavin oxidoreductase/NADH oxidase family.</text>
</comment>
<sequence length="679" mass="74199">MDERYNVLFEPVKIGPVTAKNRFFAVAHSAGMGFAQPHATAALRAMKAEGGWAVVCTGVCEIDETSDMMGHQNDRLWDDHDVACHRLATDEIHKHGSLAAVELAHLGLGARNLYSRVPALGPGSLKCTSSYVPTQSMPMTIADIQAFRAAHRRAVGRAVAAGYDIVYVYAAHDRALPLHFLSTRYNKRTDEYGGSLENRMRLLKELIEDTIDEVRGRCAVAVRFAVHDFTGAISAKEEGRAVIEALGELPDLWDVNVSPWSFDSSTARFAEEGFQDEYIGFVKALTSKPVVGVGRFTSPDAMVSRIRRGLVDFVGAARPSIADPFIPEKVRTGRIEEIRECIGCNVCASTEMYGVPIRCTQNATIGEEWRKAWHPERTSKFPGQQSALIIGAGPAGLEAALTLAQRGVEVSIVDRESDLGGRIEWESKLPGAQTLARVRDHRIYQLERMSNVQIYRRSPVGVDDILQFGAQRIVLATGSHWRTDGVGPATPNGITGLEHVHILSPEAVVGGAAIAGPVVVYDDDHYYVGHAVAEWLRAKGYDVTLVTPLADVSQWSYYTLELRRIEERLEDAGITCVTKTRIKAGRSGALLLASGRKESSIACGTFVPVTLRTPDRMLMDELEARRSEWQNAGVESVDLIGDAMAPGTVAAAVYAGAAYARELGEARRSESFLRERAVL</sequence>
<dbReference type="Gene3D" id="3.50.50.60">
    <property type="entry name" value="FAD/NAD(P)-binding domain"/>
    <property type="match status" value="1"/>
</dbReference>
<dbReference type="Pfam" id="PF07992">
    <property type="entry name" value="Pyr_redox_2"/>
    <property type="match status" value="1"/>
</dbReference>
<dbReference type="Gene3D" id="3.20.20.70">
    <property type="entry name" value="Aldolase class I"/>
    <property type="match status" value="1"/>
</dbReference>
<comment type="cofactor">
    <cofactor evidence="2">
        <name>[4Fe-4S] cluster</name>
        <dbReference type="ChEBI" id="CHEBI:49883"/>
    </cofactor>
</comment>
<evidence type="ECO:0000313" key="13">
    <source>
        <dbReference type="Proteomes" id="UP000736373"/>
    </source>
</evidence>
<protein>
    <submittedName>
        <fullName evidence="12">NAD(P)-binding protein</fullName>
    </submittedName>
</protein>
<dbReference type="Gene3D" id="3.40.50.720">
    <property type="entry name" value="NAD(P)-binding Rossmann-like Domain"/>
    <property type="match status" value="1"/>
</dbReference>
<dbReference type="SUPFAM" id="SSF51905">
    <property type="entry name" value="FAD/NAD(P)-binding domain"/>
    <property type="match status" value="1"/>
</dbReference>
<feature type="domain" description="FAD/NAD(P)-binding" evidence="11">
    <location>
        <begin position="388"/>
        <end position="620"/>
    </location>
</feature>
<dbReference type="EMBL" id="VZQQ01000058">
    <property type="protein sequence ID" value="MBC8751526.1"/>
    <property type="molecule type" value="Genomic_DNA"/>
</dbReference>
<evidence type="ECO:0000313" key="12">
    <source>
        <dbReference type="EMBL" id="MBC8751526.1"/>
    </source>
</evidence>
<evidence type="ECO:0000256" key="5">
    <source>
        <dbReference type="ARBA" id="ARBA00022643"/>
    </source>
</evidence>
<dbReference type="InterPro" id="IPR001155">
    <property type="entry name" value="OxRdtase_FMN_N"/>
</dbReference>
<evidence type="ECO:0000256" key="9">
    <source>
        <dbReference type="ARBA" id="ARBA00023014"/>
    </source>
</evidence>
<dbReference type="InterPro" id="IPR013785">
    <property type="entry name" value="Aldolase_TIM"/>
</dbReference>
<evidence type="ECO:0000256" key="6">
    <source>
        <dbReference type="ARBA" id="ARBA00022723"/>
    </source>
</evidence>
<keyword evidence="6" id="KW-0479">Metal-binding</keyword>
<proteinExistence type="inferred from homology"/>
<dbReference type="PANTHER" id="PTHR42917:SF2">
    <property type="entry name" value="2,4-DIENOYL-COA REDUCTASE [(2E)-ENOYL-COA-PRODUCING]"/>
    <property type="match status" value="1"/>
</dbReference>
<keyword evidence="9" id="KW-0411">Iron-sulfur</keyword>
<evidence type="ECO:0000256" key="7">
    <source>
        <dbReference type="ARBA" id="ARBA00023002"/>
    </source>
</evidence>
<evidence type="ECO:0000256" key="8">
    <source>
        <dbReference type="ARBA" id="ARBA00023004"/>
    </source>
</evidence>
<dbReference type="RefSeq" id="WP_187638446.1">
    <property type="nucleotide sequence ID" value="NZ_VZQQ01000058.1"/>
</dbReference>
<dbReference type="InterPro" id="IPR023753">
    <property type="entry name" value="FAD/NAD-binding_dom"/>
</dbReference>
<dbReference type="Pfam" id="PF00724">
    <property type="entry name" value="Oxidored_FMN"/>
    <property type="match status" value="1"/>
</dbReference>
<keyword evidence="8" id="KW-0408">Iron</keyword>
<evidence type="ECO:0000259" key="11">
    <source>
        <dbReference type="Pfam" id="PF07992"/>
    </source>
</evidence>
<evidence type="ECO:0000259" key="10">
    <source>
        <dbReference type="Pfam" id="PF00724"/>
    </source>
</evidence>
<dbReference type="SUPFAM" id="SSF51395">
    <property type="entry name" value="FMN-linked oxidoreductases"/>
    <property type="match status" value="1"/>
</dbReference>
<dbReference type="Proteomes" id="UP000736373">
    <property type="component" value="Unassembled WGS sequence"/>
</dbReference>
<keyword evidence="13" id="KW-1185">Reference proteome</keyword>
<name>A0ABR7PZ09_9BURK</name>
<feature type="domain" description="NADH:flavin oxidoreductase/NADH oxidase N-terminal" evidence="10">
    <location>
        <begin position="8"/>
        <end position="335"/>
    </location>
</feature>
<evidence type="ECO:0000256" key="3">
    <source>
        <dbReference type="ARBA" id="ARBA00011048"/>
    </source>
</evidence>
<evidence type="ECO:0000256" key="1">
    <source>
        <dbReference type="ARBA" id="ARBA00001917"/>
    </source>
</evidence>
<evidence type="ECO:0000256" key="4">
    <source>
        <dbReference type="ARBA" id="ARBA00022630"/>
    </source>
</evidence>
<keyword evidence="4" id="KW-0285">Flavoprotein</keyword>
<comment type="cofactor">
    <cofactor evidence="1">
        <name>FMN</name>
        <dbReference type="ChEBI" id="CHEBI:58210"/>
    </cofactor>
</comment>
<dbReference type="InterPro" id="IPR051793">
    <property type="entry name" value="NADH:flavin_oxidoreductase"/>
</dbReference>
<dbReference type="SUPFAM" id="SSF51971">
    <property type="entry name" value="Nucleotide-binding domain"/>
    <property type="match status" value="1"/>
</dbReference>
<accession>A0ABR7PZ09</accession>
<reference evidence="12 13" key="1">
    <citation type="submission" date="2019-09" db="EMBL/GenBank/DDBJ databases">
        <title>Paraburkholderia podalyriae sp. nov., A South African Podalyria-associated rhizobium.</title>
        <authorList>
            <person name="Mavima L."/>
            <person name="Beukes C.W."/>
            <person name="Palmer M."/>
            <person name="De Meyer S.E."/>
            <person name="James E.K."/>
            <person name="Maluk M."/>
            <person name="Avontuur J.R."/>
            <person name="Chan W.Y."/>
            <person name="Venter S.N."/>
            <person name="Steenkamp E.T."/>
        </authorList>
    </citation>
    <scope>NUCLEOTIDE SEQUENCE [LARGE SCALE GENOMIC DNA]</scope>
    <source>
        <strain evidence="12 13">WC7.3b</strain>
    </source>
</reference>
<evidence type="ECO:0000256" key="2">
    <source>
        <dbReference type="ARBA" id="ARBA00001966"/>
    </source>
</evidence>
<comment type="caution">
    <text evidence="12">The sequence shown here is derived from an EMBL/GenBank/DDBJ whole genome shotgun (WGS) entry which is preliminary data.</text>
</comment>